<dbReference type="AlphaFoldDB" id="A0A081BP57"/>
<evidence type="ECO:0000313" key="6">
    <source>
        <dbReference type="EMBL" id="GAK52173.1"/>
    </source>
</evidence>
<evidence type="ECO:0000256" key="2">
    <source>
        <dbReference type="ARBA" id="ARBA00022598"/>
    </source>
</evidence>
<evidence type="ECO:0000256" key="3">
    <source>
        <dbReference type="PROSITE-ProRule" id="PRU00409"/>
    </source>
</evidence>
<organism evidence="6 7">
    <name type="scientific">Candidatus Moduliflexus flocculans</name>
    <dbReference type="NCBI Taxonomy" id="1499966"/>
    <lineage>
        <taxon>Bacteria</taxon>
        <taxon>Candidatus Moduliflexota</taxon>
        <taxon>Candidatus Moduliflexia</taxon>
        <taxon>Candidatus Moduliflexales</taxon>
        <taxon>Candidatus Moduliflexaceae</taxon>
    </lineage>
</organism>
<keyword evidence="7" id="KW-1185">Reference proteome</keyword>
<dbReference type="InterPro" id="IPR011095">
    <property type="entry name" value="Dala_Dala_lig_C"/>
</dbReference>
<dbReference type="PROSITE" id="PS50975">
    <property type="entry name" value="ATP_GRASP"/>
    <property type="match status" value="1"/>
</dbReference>
<dbReference type="HOGENOM" id="CLU_039268_2_0_0"/>
<keyword evidence="2 6" id="KW-0436">Ligase</keyword>
<dbReference type="STRING" id="1499966.U14_03424"/>
<dbReference type="Pfam" id="PF07478">
    <property type="entry name" value="Dala_Dala_lig_C"/>
    <property type="match status" value="1"/>
</dbReference>
<accession>A0A081BP57</accession>
<comment type="similarity">
    <text evidence="1">Belongs to the D-alanine--D-alanine ligase family.</text>
</comment>
<dbReference type="SUPFAM" id="SSF56059">
    <property type="entry name" value="Glutathione synthetase ATP-binding domain-like"/>
    <property type="match status" value="1"/>
</dbReference>
<proteinExistence type="inferred from homology"/>
<evidence type="ECO:0000256" key="1">
    <source>
        <dbReference type="ARBA" id="ARBA00010871"/>
    </source>
</evidence>
<protein>
    <submittedName>
        <fullName evidence="6">D-alanine--D-alanine ligase domain protein</fullName>
    </submittedName>
</protein>
<sequence length="331" mass="36710">MKNIVILYGELPQNAHKDDMDTLAQVKAISEVLRDAGYSVTPVMLSLNLQAAKDRLREIQPDLVFNLVESVAGHGRLIYLGTALLDALKIPYTGVHTDAMFITSNKLLAKQRFQSANIPTPMWFTREQLRSGAQIPPERYIMKSVWEHASIGLSEASIRQTNQAEELCQALEQQQAELGGEGFAETYIDGREFNLSLLADSDGTPTVLPIAEIVFQGYDNGKAKIVDYRAKWEESSFEYVNTVRAFDTLAEDDPLNRRLQIIALDCWYAFGLRGYARVDFRVSDAGEPFVLEVNANPCLSPDAGFAAAAVRAGVTYRETLVRIIAAGSLNE</sequence>
<name>A0A081BP57_9BACT</name>
<dbReference type="Gene3D" id="3.30.470.20">
    <property type="entry name" value="ATP-grasp fold, B domain"/>
    <property type="match status" value="1"/>
</dbReference>
<dbReference type="GO" id="GO:0005524">
    <property type="term" value="F:ATP binding"/>
    <property type="evidence" value="ECO:0007669"/>
    <property type="project" value="UniProtKB-UniRule"/>
</dbReference>
<keyword evidence="3" id="KW-0067">ATP-binding</keyword>
<feature type="domain" description="ATP-grasp" evidence="5">
    <location>
        <begin position="110"/>
        <end position="325"/>
    </location>
</feature>
<dbReference type="GO" id="GO:0046872">
    <property type="term" value="F:metal ion binding"/>
    <property type="evidence" value="ECO:0007669"/>
    <property type="project" value="InterPro"/>
</dbReference>
<dbReference type="GO" id="GO:0008716">
    <property type="term" value="F:D-alanine-D-alanine ligase activity"/>
    <property type="evidence" value="ECO:0007669"/>
    <property type="project" value="InterPro"/>
</dbReference>
<evidence type="ECO:0000259" key="5">
    <source>
        <dbReference type="PROSITE" id="PS50975"/>
    </source>
</evidence>
<dbReference type="PANTHER" id="PTHR23132:SF23">
    <property type="entry name" value="D-ALANINE--D-ALANINE LIGASE B"/>
    <property type="match status" value="1"/>
</dbReference>
<dbReference type="PANTHER" id="PTHR23132">
    <property type="entry name" value="D-ALANINE--D-ALANINE LIGASE"/>
    <property type="match status" value="1"/>
</dbReference>
<evidence type="ECO:0000313" key="7">
    <source>
        <dbReference type="Proteomes" id="UP000030700"/>
    </source>
</evidence>
<feature type="coiled-coil region" evidence="4">
    <location>
        <begin position="154"/>
        <end position="181"/>
    </location>
</feature>
<dbReference type="EMBL" id="DF820458">
    <property type="protein sequence ID" value="GAK52173.1"/>
    <property type="molecule type" value="Genomic_DNA"/>
</dbReference>
<gene>
    <name evidence="6" type="ORF">U14_03424</name>
</gene>
<evidence type="ECO:0000256" key="4">
    <source>
        <dbReference type="SAM" id="Coils"/>
    </source>
</evidence>
<keyword evidence="4" id="KW-0175">Coiled coil</keyword>
<reference evidence="6 7" key="1">
    <citation type="journal article" date="2015" name="PeerJ">
        <title>First genomic representation of candidate bacterial phylum KSB3 points to enhanced environmental sensing as a trigger of wastewater bulking.</title>
        <authorList>
            <person name="Sekiguchi Y."/>
            <person name="Ohashi A."/>
            <person name="Parks D.H."/>
            <person name="Yamauchi T."/>
            <person name="Tyson G.W."/>
            <person name="Hugenholtz P."/>
        </authorList>
    </citation>
    <scope>NUCLEOTIDE SEQUENCE [LARGE SCALE GENOMIC DNA]</scope>
</reference>
<dbReference type="Proteomes" id="UP000030700">
    <property type="component" value="Unassembled WGS sequence"/>
</dbReference>
<dbReference type="InterPro" id="IPR011761">
    <property type="entry name" value="ATP-grasp"/>
</dbReference>
<keyword evidence="3" id="KW-0547">Nucleotide-binding</keyword>